<dbReference type="InterPro" id="IPR002792">
    <property type="entry name" value="TRAM_dom"/>
</dbReference>
<accession>A0A1Q6DV35</accession>
<dbReference type="InterPro" id="IPR012340">
    <property type="entry name" value="NA-bd_OB-fold"/>
</dbReference>
<dbReference type="Proteomes" id="UP000185744">
    <property type="component" value="Unassembled WGS sequence"/>
</dbReference>
<dbReference type="PROSITE" id="PS50926">
    <property type="entry name" value="TRAM"/>
    <property type="match status" value="1"/>
</dbReference>
<dbReference type="InParanoid" id="A0A1Q6DV35"/>
<evidence type="ECO:0000259" key="1">
    <source>
        <dbReference type="PROSITE" id="PS50926"/>
    </source>
</evidence>
<dbReference type="Pfam" id="PF01938">
    <property type="entry name" value="TRAM"/>
    <property type="match status" value="1"/>
</dbReference>
<dbReference type="EMBL" id="MSDW01000001">
    <property type="protein sequence ID" value="OKY78172.1"/>
    <property type="molecule type" value="Genomic_DNA"/>
</dbReference>
<comment type="caution">
    <text evidence="2">The sequence shown here is derived from an EMBL/GenBank/DDBJ whole genome shotgun (WGS) entry which is preliminary data.</text>
</comment>
<organism evidence="2 3">
    <name type="scientific">Methanohalarchaeum thermophilum</name>
    <dbReference type="NCBI Taxonomy" id="1903181"/>
    <lineage>
        <taxon>Archaea</taxon>
        <taxon>Methanobacteriati</taxon>
        <taxon>Methanobacteriota</taxon>
        <taxon>Methanonatronarchaeia</taxon>
        <taxon>Methanonatronarchaeales</taxon>
        <taxon>Methanonatronarchaeaceae</taxon>
        <taxon>Candidatus Methanohalarchaeum</taxon>
    </lineage>
</organism>
<protein>
    <submittedName>
        <fullName evidence="2">RNA-binding protein containing TRAM domain</fullName>
    </submittedName>
</protein>
<reference evidence="2" key="1">
    <citation type="submission" date="2016-12" db="EMBL/GenBank/DDBJ databases">
        <title>Discovery of methanogenic haloarchaea.</title>
        <authorList>
            <person name="Sorokin D.Y."/>
            <person name="Makarova K.S."/>
            <person name="Abbas B."/>
            <person name="Ferrer M."/>
            <person name="Golyshin P.N."/>
        </authorList>
    </citation>
    <scope>NUCLEOTIDE SEQUENCE [LARGE SCALE GENOMIC DNA]</scope>
    <source>
        <strain evidence="2">HMET1</strain>
    </source>
</reference>
<evidence type="ECO:0000313" key="3">
    <source>
        <dbReference type="Proteomes" id="UP000185744"/>
    </source>
</evidence>
<sequence>MSEDINTPPTPIEAGETYDVEIEDIGKEGDGIARVDNFVVFVPGADVGDEVTIEIKTVKHTFGVGEIVD</sequence>
<gene>
    <name evidence="2" type="ORF">BTN85_0657</name>
</gene>
<feature type="domain" description="TRAM" evidence="1">
    <location>
        <begin position="11"/>
        <end position="69"/>
    </location>
</feature>
<evidence type="ECO:0000313" key="2">
    <source>
        <dbReference type="EMBL" id="OKY78172.1"/>
    </source>
</evidence>
<dbReference type="STRING" id="1903181.BTN85_0657"/>
<dbReference type="Gene3D" id="2.40.50.140">
    <property type="entry name" value="Nucleic acid-binding proteins"/>
    <property type="match status" value="1"/>
</dbReference>
<keyword evidence="3" id="KW-1185">Reference proteome</keyword>
<dbReference type="AlphaFoldDB" id="A0A1Q6DV35"/>
<name>A0A1Q6DV35_METT1</name>
<dbReference type="SUPFAM" id="SSF50249">
    <property type="entry name" value="Nucleic acid-binding proteins"/>
    <property type="match status" value="1"/>
</dbReference>
<proteinExistence type="predicted"/>